<protein>
    <submittedName>
        <fullName evidence="1">DUF5049 domain-containing protein</fullName>
    </submittedName>
</protein>
<organism evidence="1 2">
    <name type="scientific">Eubacterium limosum</name>
    <dbReference type="NCBI Taxonomy" id="1736"/>
    <lineage>
        <taxon>Bacteria</taxon>
        <taxon>Bacillati</taxon>
        <taxon>Bacillota</taxon>
        <taxon>Clostridia</taxon>
        <taxon>Eubacteriales</taxon>
        <taxon>Eubacteriaceae</taxon>
        <taxon>Eubacterium</taxon>
    </lineage>
</organism>
<dbReference type="Proteomes" id="UP001215087">
    <property type="component" value="Unassembled WGS sequence"/>
</dbReference>
<dbReference type="RefSeq" id="WP_274702678.1">
    <property type="nucleotide sequence ID" value="NZ_JAQSVD010000001.1"/>
</dbReference>
<accession>A0ABT5UK40</accession>
<proteinExistence type="predicted"/>
<dbReference type="InterPro" id="IPR032488">
    <property type="entry name" value="DUF5049"/>
</dbReference>
<sequence length="59" mass="6860">MTDKIKEQILAIRDTGLTNMFDVNAVQTIADEMEFYELVIFLEEEKIKYVNFILTGKGE</sequence>
<evidence type="ECO:0000313" key="2">
    <source>
        <dbReference type="Proteomes" id="UP001215087"/>
    </source>
</evidence>
<name>A0ABT5UK40_EUBLI</name>
<reference evidence="1 2" key="1">
    <citation type="submission" date="2023-02" db="EMBL/GenBank/DDBJ databases">
        <title>Comparative genome analysis of Eubacterium limosum species.</title>
        <authorList>
            <person name="Bak J.E."/>
        </authorList>
    </citation>
    <scope>NUCLEOTIDE SEQUENCE [LARGE SCALE GENOMIC DNA]</scope>
    <source>
        <strain evidence="1 2">KGMB01548</strain>
    </source>
</reference>
<comment type="caution">
    <text evidence="1">The sequence shown here is derived from an EMBL/GenBank/DDBJ whole genome shotgun (WGS) entry which is preliminary data.</text>
</comment>
<gene>
    <name evidence="1" type="ORF">PTZ04_01065</name>
</gene>
<dbReference type="EMBL" id="JAQSVD010000001">
    <property type="protein sequence ID" value="MDE1468834.1"/>
    <property type="molecule type" value="Genomic_DNA"/>
</dbReference>
<keyword evidence="2" id="KW-1185">Reference proteome</keyword>
<evidence type="ECO:0000313" key="1">
    <source>
        <dbReference type="EMBL" id="MDE1468834.1"/>
    </source>
</evidence>
<dbReference type="Pfam" id="PF16468">
    <property type="entry name" value="DUF5049"/>
    <property type="match status" value="1"/>
</dbReference>